<gene>
    <name evidence="2" type="ORF">AVEN_67509_1</name>
</gene>
<evidence type="ECO:0000313" key="2">
    <source>
        <dbReference type="EMBL" id="GBO20229.1"/>
    </source>
</evidence>
<organism evidence="2 3">
    <name type="scientific">Araneus ventricosus</name>
    <name type="common">Orbweaver spider</name>
    <name type="synonym">Epeira ventricosa</name>
    <dbReference type="NCBI Taxonomy" id="182803"/>
    <lineage>
        <taxon>Eukaryota</taxon>
        <taxon>Metazoa</taxon>
        <taxon>Ecdysozoa</taxon>
        <taxon>Arthropoda</taxon>
        <taxon>Chelicerata</taxon>
        <taxon>Arachnida</taxon>
        <taxon>Araneae</taxon>
        <taxon>Araneomorphae</taxon>
        <taxon>Entelegynae</taxon>
        <taxon>Araneoidea</taxon>
        <taxon>Araneidae</taxon>
        <taxon>Araneus</taxon>
    </lineage>
</organism>
<evidence type="ECO:0000259" key="1">
    <source>
        <dbReference type="PROSITE" id="PS50802"/>
    </source>
</evidence>
<dbReference type="Proteomes" id="UP000499080">
    <property type="component" value="Unassembled WGS sequence"/>
</dbReference>
<dbReference type="Pfam" id="PF02338">
    <property type="entry name" value="OTU"/>
    <property type="match status" value="1"/>
</dbReference>
<protein>
    <recommendedName>
        <fullName evidence="1">OTU domain-containing protein</fullName>
    </recommendedName>
</protein>
<dbReference type="OrthoDB" id="409956at2759"/>
<keyword evidence="3" id="KW-1185">Reference proteome</keyword>
<reference evidence="2 3" key="1">
    <citation type="journal article" date="2019" name="Sci. Rep.">
        <title>Orb-weaving spider Araneus ventricosus genome elucidates the spidroin gene catalogue.</title>
        <authorList>
            <person name="Kono N."/>
            <person name="Nakamura H."/>
            <person name="Ohtoshi R."/>
            <person name="Moran D.A.P."/>
            <person name="Shinohara A."/>
            <person name="Yoshida Y."/>
            <person name="Fujiwara M."/>
            <person name="Mori M."/>
            <person name="Tomita M."/>
            <person name="Arakawa K."/>
        </authorList>
    </citation>
    <scope>NUCLEOTIDE SEQUENCE [LARGE SCALE GENOMIC DNA]</scope>
</reference>
<dbReference type="EMBL" id="BGPR01043619">
    <property type="protein sequence ID" value="GBO20229.1"/>
    <property type="molecule type" value="Genomic_DNA"/>
</dbReference>
<dbReference type="Gene3D" id="3.90.70.80">
    <property type="match status" value="1"/>
</dbReference>
<proteinExistence type="predicted"/>
<dbReference type="SUPFAM" id="SSF54001">
    <property type="entry name" value="Cysteine proteinases"/>
    <property type="match status" value="1"/>
</dbReference>
<dbReference type="AlphaFoldDB" id="A0A4Y2V4P9"/>
<dbReference type="InterPro" id="IPR038765">
    <property type="entry name" value="Papain-like_cys_pep_sf"/>
</dbReference>
<dbReference type="InterPro" id="IPR003323">
    <property type="entry name" value="OTU_dom"/>
</dbReference>
<feature type="domain" description="OTU" evidence="1">
    <location>
        <begin position="3"/>
        <end position="110"/>
    </location>
</feature>
<accession>A0A4Y2V4P9</accession>
<comment type="caution">
    <text evidence="2">The sequence shown here is derived from an EMBL/GenBank/DDBJ whole genome shotgun (WGS) entry which is preliminary data.</text>
</comment>
<evidence type="ECO:0000313" key="3">
    <source>
        <dbReference type="Proteomes" id="UP000499080"/>
    </source>
</evidence>
<name>A0A4Y2V4P9_ARAVE</name>
<sequence length="139" mass="16332">MAFFLLETPEKHSVVRKTAVMFVYENWNNFKDFLMEESREAYRRNMSMSQTYGTEVEILACAEKFSCSFTIFYKDHPDLKPTVIGNSPPECYILYTGPWDDGHFDVLLPMSMESSELLNYKVAMNYLRRRVSQDLGNEH</sequence>
<dbReference type="PROSITE" id="PS50802">
    <property type="entry name" value="OTU"/>
    <property type="match status" value="1"/>
</dbReference>